<dbReference type="Proteomes" id="UP000316968">
    <property type="component" value="Chromosome"/>
</dbReference>
<feature type="signal peptide" evidence="1">
    <location>
        <begin position="1"/>
        <end position="24"/>
    </location>
</feature>
<reference evidence="2 3" key="1">
    <citation type="submission" date="2019-06" db="EMBL/GenBank/DDBJ databases">
        <title>Saccharibacillus brassicae sp. nov., an endophytic bacterium isolated from Chinese cabbage seeds (Brassica pekinensis).</title>
        <authorList>
            <person name="Jiang L."/>
            <person name="Lee J."/>
            <person name="Kim S.W."/>
        </authorList>
    </citation>
    <scope>NUCLEOTIDE SEQUENCE [LARGE SCALE GENOMIC DNA]</scope>
    <source>
        <strain evidence="3">KCTC 43072 / ATSA2</strain>
    </source>
</reference>
<feature type="chain" id="PRO_5039389654" description="Copper amine oxidase" evidence="1">
    <location>
        <begin position="25"/>
        <end position="392"/>
    </location>
</feature>
<dbReference type="OrthoDB" id="2657432at2"/>
<dbReference type="EMBL" id="CP041217">
    <property type="protein sequence ID" value="QDH21099.1"/>
    <property type="molecule type" value="Genomic_DNA"/>
</dbReference>
<sequence>MRKPFRPFLLLMLCLILTALPVTAFGASAPTTKTPAADLRTTMAKVHGEHAYYTVIAMQKRFNQAKDASEAMNLLNANSNTMAMMVSDLYGKSAAQTFRTGWDNHIALLMNYVDATRSKNDAARKQATSDLKKNASSMATVLNNLNPHLDRKTLEQNLLVHEQYLLQSFDGYASGKYGTAYTAAHNAYARTSTIGAMMATAVVKQFPAKFKGTSTQTDAAYLRQQMGQGLGEHAILSILVLQKAHDKAPDYANAKAALDKNTAALTAVHRSLFGAGAAKTFNEQWNRHIKDYQLYLAATLAGNEAGRKAAKADLGDFVAKITAFQVNRLPLDKTMTYQANAMHGAHVITAIDSYHNANYAKTYQALRIGYNHMWMTGNDLSEAVVKKMPGKF</sequence>
<proteinExistence type="predicted"/>
<protein>
    <recommendedName>
        <fullName evidence="4">Copper amine oxidase</fullName>
    </recommendedName>
</protein>
<organism evidence="2 3">
    <name type="scientific">Saccharibacillus brassicae</name>
    <dbReference type="NCBI Taxonomy" id="2583377"/>
    <lineage>
        <taxon>Bacteria</taxon>
        <taxon>Bacillati</taxon>
        <taxon>Bacillota</taxon>
        <taxon>Bacilli</taxon>
        <taxon>Bacillales</taxon>
        <taxon>Paenibacillaceae</taxon>
        <taxon>Saccharibacillus</taxon>
    </lineage>
</organism>
<accession>A0A4Y6UTW3</accession>
<evidence type="ECO:0000313" key="2">
    <source>
        <dbReference type="EMBL" id="QDH21099.1"/>
    </source>
</evidence>
<keyword evidence="1" id="KW-0732">Signal</keyword>
<dbReference type="AlphaFoldDB" id="A0A4Y6UTW3"/>
<evidence type="ECO:0008006" key="4">
    <source>
        <dbReference type="Google" id="ProtNLM"/>
    </source>
</evidence>
<keyword evidence="3" id="KW-1185">Reference proteome</keyword>
<gene>
    <name evidence="2" type="ORF">FFV09_09695</name>
</gene>
<dbReference type="RefSeq" id="WP_141447646.1">
    <property type="nucleotide sequence ID" value="NZ_CP041217.1"/>
</dbReference>
<evidence type="ECO:0000313" key="3">
    <source>
        <dbReference type="Proteomes" id="UP000316968"/>
    </source>
</evidence>
<dbReference type="KEGG" id="saca:FFV09_09695"/>
<evidence type="ECO:0000256" key="1">
    <source>
        <dbReference type="SAM" id="SignalP"/>
    </source>
</evidence>
<name>A0A4Y6UTW3_SACBS</name>